<protein>
    <recommendedName>
        <fullName evidence="3">UPAR/Ly6 domain-containing protein</fullName>
    </recommendedName>
</protein>
<organism evidence="1 2">
    <name type="scientific">Paragonimus skrjabini miyazakii</name>
    <dbReference type="NCBI Taxonomy" id="59628"/>
    <lineage>
        <taxon>Eukaryota</taxon>
        <taxon>Metazoa</taxon>
        <taxon>Spiralia</taxon>
        <taxon>Lophotrochozoa</taxon>
        <taxon>Platyhelminthes</taxon>
        <taxon>Trematoda</taxon>
        <taxon>Digenea</taxon>
        <taxon>Plagiorchiida</taxon>
        <taxon>Troglotremata</taxon>
        <taxon>Troglotrematidae</taxon>
        <taxon>Paragonimus</taxon>
    </lineage>
</organism>
<accession>A0A8S9Z0J0</accession>
<sequence>MSSHVEFLGITLNKMHGCLNEDLCSSPLQSVMQSMVHFSCCSTDLCNETNVRKTNSSVLIILLLLLRKWSAV</sequence>
<dbReference type="Proteomes" id="UP000822476">
    <property type="component" value="Unassembled WGS sequence"/>
</dbReference>
<keyword evidence="2" id="KW-1185">Reference proteome</keyword>
<dbReference type="SUPFAM" id="SSF57302">
    <property type="entry name" value="Snake toxin-like"/>
    <property type="match status" value="1"/>
</dbReference>
<evidence type="ECO:0000313" key="1">
    <source>
        <dbReference type="EMBL" id="KAF7259030.1"/>
    </source>
</evidence>
<name>A0A8S9Z0J0_9TREM</name>
<reference evidence="1" key="1">
    <citation type="submission" date="2019-07" db="EMBL/GenBank/DDBJ databases">
        <title>Annotation for the trematode Paragonimus miyazaki's.</title>
        <authorList>
            <person name="Choi Y.-J."/>
        </authorList>
    </citation>
    <scope>NUCLEOTIDE SEQUENCE</scope>
    <source>
        <strain evidence="1">Japan</strain>
    </source>
</reference>
<dbReference type="Gene3D" id="2.10.60.10">
    <property type="entry name" value="CD59"/>
    <property type="match status" value="1"/>
</dbReference>
<gene>
    <name evidence="1" type="ORF">EG68_03567</name>
</gene>
<dbReference type="AlphaFoldDB" id="A0A8S9Z0J0"/>
<comment type="caution">
    <text evidence="1">The sequence shown here is derived from an EMBL/GenBank/DDBJ whole genome shotgun (WGS) entry which is preliminary data.</text>
</comment>
<evidence type="ECO:0000313" key="2">
    <source>
        <dbReference type="Proteomes" id="UP000822476"/>
    </source>
</evidence>
<proteinExistence type="predicted"/>
<dbReference type="InterPro" id="IPR045860">
    <property type="entry name" value="Snake_toxin-like_sf"/>
</dbReference>
<dbReference type="EMBL" id="JTDE01001404">
    <property type="protein sequence ID" value="KAF7259030.1"/>
    <property type="molecule type" value="Genomic_DNA"/>
</dbReference>
<evidence type="ECO:0008006" key="3">
    <source>
        <dbReference type="Google" id="ProtNLM"/>
    </source>
</evidence>